<dbReference type="PANTHER" id="PTHR10204">
    <property type="entry name" value="NAD P H OXIDOREDUCTASE-RELATED"/>
    <property type="match status" value="1"/>
</dbReference>
<dbReference type="InterPro" id="IPR051545">
    <property type="entry name" value="NAD(P)H_dehydrogenase_qn"/>
</dbReference>
<dbReference type="Proteomes" id="UP000286268">
    <property type="component" value="Chromosome"/>
</dbReference>
<accession>A0A3R5X4R2</accession>
<evidence type="ECO:0000256" key="1">
    <source>
        <dbReference type="ARBA" id="ARBA00006252"/>
    </source>
</evidence>
<keyword evidence="2" id="KW-0560">Oxidoreductase</keyword>
<keyword evidence="5" id="KW-1185">Reference proteome</keyword>
<feature type="domain" description="Flavodoxin-like fold" evidence="3">
    <location>
        <begin position="1"/>
        <end position="186"/>
    </location>
</feature>
<protein>
    <submittedName>
        <fullName evidence="4">NAD(P)H dehydrogenase</fullName>
    </submittedName>
</protein>
<dbReference type="Gene3D" id="3.40.50.360">
    <property type="match status" value="1"/>
</dbReference>
<dbReference type="GO" id="GO:0005829">
    <property type="term" value="C:cytosol"/>
    <property type="evidence" value="ECO:0007669"/>
    <property type="project" value="TreeGrafter"/>
</dbReference>
<name>A0A3R5X4R2_9CLOT</name>
<dbReference type="GO" id="GO:0003955">
    <property type="term" value="F:NAD(P)H dehydrogenase (quinone) activity"/>
    <property type="evidence" value="ECO:0007669"/>
    <property type="project" value="TreeGrafter"/>
</dbReference>
<dbReference type="InterPro" id="IPR003680">
    <property type="entry name" value="Flavodoxin_fold"/>
</dbReference>
<dbReference type="AlphaFoldDB" id="A0A3R5X4R2"/>
<reference evidence="4 5" key="1">
    <citation type="submission" date="2018-01" db="EMBL/GenBank/DDBJ databases">
        <title>Genome Sequencing and Assembly of Anaerobacter polyendosporus strain CT4.</title>
        <authorList>
            <person name="Tachaapaikoon C."/>
            <person name="Sutheeworapong S."/>
            <person name="Jenjaroenpun P."/>
            <person name="Wongsurawat T."/>
            <person name="Nookeaw I."/>
            <person name="Cheawchanlertfa P."/>
            <person name="Kosugi A."/>
            <person name="Cheevadhanarak S."/>
            <person name="Ratanakhanokchai K."/>
        </authorList>
    </citation>
    <scope>NUCLEOTIDE SEQUENCE [LARGE SCALE GENOMIC DNA]</scope>
    <source>
        <strain evidence="4 5">CT4</strain>
    </source>
</reference>
<evidence type="ECO:0000256" key="2">
    <source>
        <dbReference type="ARBA" id="ARBA00023002"/>
    </source>
</evidence>
<dbReference type="InterPro" id="IPR029039">
    <property type="entry name" value="Flavoprotein-like_sf"/>
</dbReference>
<evidence type="ECO:0000313" key="4">
    <source>
        <dbReference type="EMBL" id="QAA34661.1"/>
    </source>
</evidence>
<organism evidence="4 5">
    <name type="scientific">Clostridium manihotivorum</name>
    <dbReference type="NCBI Taxonomy" id="2320868"/>
    <lineage>
        <taxon>Bacteria</taxon>
        <taxon>Bacillati</taxon>
        <taxon>Bacillota</taxon>
        <taxon>Clostridia</taxon>
        <taxon>Eubacteriales</taxon>
        <taxon>Clostridiaceae</taxon>
        <taxon>Clostridium</taxon>
    </lineage>
</organism>
<dbReference type="KEGG" id="cmah:C1I91_25195"/>
<dbReference type="RefSeq" id="WP_128215373.1">
    <property type="nucleotide sequence ID" value="NZ_CP025746.1"/>
</dbReference>
<evidence type="ECO:0000259" key="3">
    <source>
        <dbReference type="Pfam" id="PF02525"/>
    </source>
</evidence>
<gene>
    <name evidence="4" type="ORF">C1I91_25195</name>
</gene>
<dbReference type="PANTHER" id="PTHR10204:SF34">
    <property type="entry name" value="NAD(P)H DEHYDROGENASE [QUINONE] 1 ISOFORM 1"/>
    <property type="match status" value="1"/>
</dbReference>
<comment type="similarity">
    <text evidence="1">Belongs to the NAD(P)H dehydrogenase (quinone) family.</text>
</comment>
<dbReference type="OrthoDB" id="9805976at2"/>
<evidence type="ECO:0000313" key="5">
    <source>
        <dbReference type="Proteomes" id="UP000286268"/>
    </source>
</evidence>
<dbReference type="SUPFAM" id="SSF52218">
    <property type="entry name" value="Flavoproteins"/>
    <property type="match status" value="1"/>
</dbReference>
<proteinExistence type="inferred from homology"/>
<dbReference type="Pfam" id="PF02525">
    <property type="entry name" value="Flavodoxin_2"/>
    <property type="match status" value="1"/>
</dbReference>
<dbReference type="EMBL" id="CP025746">
    <property type="protein sequence ID" value="QAA34661.1"/>
    <property type="molecule type" value="Genomic_DNA"/>
</dbReference>
<sequence length="194" mass="21876">MNHLIIFAHPNQKSFCKGILDTVVQTSEDAGAAVRVRDLYQINFNPVLKPEDFVAFQSGNTPVDIREEQEQITWADVITFVFPVWWASVPAILKGYIDKVFSYGFAYEYVDGAPNGLLKGKKVVIYSTTGTSNEMYAASGMHKSMEQTIGQGIFNFSGIKEVDHTFFGAVPYVTDEIRKDYLADVRRITMQNLR</sequence>